<evidence type="ECO:0000256" key="4">
    <source>
        <dbReference type="PIRSR" id="PIRSR638970-1"/>
    </source>
</evidence>
<dbReference type="SUPFAM" id="SSF48230">
    <property type="entry name" value="Chondroitin AC/alginate lyase"/>
    <property type="match status" value="1"/>
</dbReference>
<feature type="domain" description="SLH" evidence="7">
    <location>
        <begin position="1594"/>
        <end position="1656"/>
    </location>
</feature>
<feature type="active site" evidence="4">
    <location>
        <position position="518"/>
    </location>
</feature>
<gene>
    <name evidence="8" type="ORF">BK123_14855</name>
</gene>
<keyword evidence="3" id="KW-0456">Lyase</keyword>
<dbReference type="InterPro" id="IPR011013">
    <property type="entry name" value="Gal_mutarotase_sf_dom"/>
</dbReference>
<evidence type="ECO:0000256" key="5">
    <source>
        <dbReference type="SAM" id="MobiDB-lite"/>
    </source>
</evidence>
<dbReference type="InterPro" id="IPR003159">
    <property type="entry name" value="Lyase_8_central_dom"/>
</dbReference>
<comment type="caution">
    <text evidence="8">The sequence shown here is derived from an EMBL/GenBank/DDBJ whole genome shotgun (WGS) entry which is preliminary data.</text>
</comment>
<dbReference type="Pfam" id="PF02368">
    <property type="entry name" value="Big_2"/>
    <property type="match status" value="1"/>
</dbReference>
<dbReference type="Pfam" id="PF22637">
    <property type="entry name" value="CBM_4_9_1"/>
    <property type="match status" value="1"/>
</dbReference>
<feature type="active site" evidence="4">
    <location>
        <position position="581"/>
    </location>
</feature>
<dbReference type="GO" id="GO:0005576">
    <property type="term" value="C:extracellular region"/>
    <property type="evidence" value="ECO:0007669"/>
    <property type="project" value="InterPro"/>
</dbReference>
<dbReference type="InterPro" id="IPR038970">
    <property type="entry name" value="Lyase_8"/>
</dbReference>
<feature type="domain" description="Fibronectin type-III" evidence="6">
    <location>
        <begin position="1054"/>
        <end position="1150"/>
    </location>
</feature>
<dbReference type="SUPFAM" id="SSF74650">
    <property type="entry name" value="Galactose mutarotase-like"/>
    <property type="match status" value="1"/>
</dbReference>
<dbReference type="Gene3D" id="2.60.220.10">
    <property type="entry name" value="Polysaccharide lyase family 8-like, C-terminal"/>
    <property type="match status" value="1"/>
</dbReference>
<dbReference type="STRING" id="1401.BK123_14855"/>
<feature type="compositionally biased region" description="Basic and acidic residues" evidence="5">
    <location>
        <begin position="1276"/>
        <end position="1289"/>
    </location>
</feature>
<dbReference type="InterPro" id="IPR004103">
    <property type="entry name" value="Lyase_8_C"/>
</dbReference>
<dbReference type="Gene3D" id="2.60.120.260">
    <property type="entry name" value="Galactose-binding domain-like"/>
    <property type="match status" value="1"/>
</dbReference>
<accession>A0A1R1B0F4</accession>
<feature type="domain" description="SLH" evidence="7">
    <location>
        <begin position="1528"/>
        <end position="1591"/>
    </location>
</feature>
<organism evidence="8 9">
    <name type="scientific">Paenibacillus lautus</name>
    <name type="common">Bacillus lautus</name>
    <dbReference type="NCBI Taxonomy" id="1401"/>
    <lineage>
        <taxon>Bacteria</taxon>
        <taxon>Bacillati</taxon>
        <taxon>Bacillota</taxon>
        <taxon>Bacilli</taxon>
        <taxon>Bacillales</taxon>
        <taxon>Paenibacillaceae</taxon>
        <taxon>Paenibacillus</taxon>
    </lineage>
</organism>
<dbReference type="InterPro" id="IPR014718">
    <property type="entry name" value="GH-type_carb-bd"/>
</dbReference>
<dbReference type="InterPro" id="IPR013783">
    <property type="entry name" value="Ig-like_fold"/>
</dbReference>
<dbReference type="Pfam" id="PF02278">
    <property type="entry name" value="Lyase_8"/>
    <property type="match status" value="1"/>
</dbReference>
<dbReference type="SUPFAM" id="SSF49265">
    <property type="entry name" value="Fibronectin type III"/>
    <property type="match status" value="1"/>
</dbReference>
<dbReference type="Pfam" id="PF02884">
    <property type="entry name" value="Lyase_8_C"/>
    <property type="match status" value="1"/>
</dbReference>
<feature type="compositionally biased region" description="Low complexity" evidence="5">
    <location>
        <begin position="1232"/>
        <end position="1241"/>
    </location>
</feature>
<dbReference type="Gene3D" id="1.50.10.100">
    <property type="entry name" value="Chondroitin AC/alginate lyase"/>
    <property type="match status" value="1"/>
</dbReference>
<evidence type="ECO:0000256" key="2">
    <source>
        <dbReference type="ARBA" id="ARBA00022729"/>
    </source>
</evidence>
<evidence type="ECO:0000259" key="6">
    <source>
        <dbReference type="PROSITE" id="PS50853"/>
    </source>
</evidence>
<dbReference type="SMART" id="SM00060">
    <property type="entry name" value="FN3"/>
    <property type="match status" value="3"/>
</dbReference>
<evidence type="ECO:0008006" key="10">
    <source>
        <dbReference type="Google" id="ProtNLM"/>
    </source>
</evidence>
<dbReference type="PANTHER" id="PTHR38481:SF1">
    <property type="entry name" value="HYALURONATE LYASE"/>
    <property type="match status" value="1"/>
</dbReference>
<dbReference type="EMBL" id="MRTF01000005">
    <property type="protein sequence ID" value="OME91924.1"/>
    <property type="molecule type" value="Genomic_DNA"/>
</dbReference>
<proteinExistence type="inferred from homology"/>
<dbReference type="Pfam" id="PF00395">
    <property type="entry name" value="SLH"/>
    <property type="match status" value="3"/>
</dbReference>
<dbReference type="GO" id="GO:0016837">
    <property type="term" value="F:carbon-oxygen lyase activity, acting on polysaccharides"/>
    <property type="evidence" value="ECO:0007669"/>
    <property type="project" value="UniProtKB-ARBA"/>
</dbReference>
<dbReference type="Pfam" id="PF00041">
    <property type="entry name" value="fn3"/>
    <property type="match status" value="2"/>
</dbReference>
<dbReference type="Gene3D" id="2.60.40.1080">
    <property type="match status" value="1"/>
</dbReference>
<dbReference type="InterPro" id="IPR011071">
    <property type="entry name" value="Lyase_8-like_C"/>
</dbReference>
<dbReference type="SUPFAM" id="SSF49863">
    <property type="entry name" value="Hyaluronate lyase-like, C-terminal domain"/>
    <property type="match status" value="1"/>
</dbReference>
<dbReference type="InterPro" id="IPR008964">
    <property type="entry name" value="Invasin/intimin_cell_adhesion"/>
</dbReference>
<dbReference type="CDD" id="cd00063">
    <property type="entry name" value="FN3"/>
    <property type="match status" value="2"/>
</dbReference>
<evidence type="ECO:0000259" key="7">
    <source>
        <dbReference type="PROSITE" id="PS51272"/>
    </source>
</evidence>
<dbReference type="Gene3D" id="2.70.98.10">
    <property type="match status" value="1"/>
</dbReference>
<dbReference type="Pfam" id="PF08124">
    <property type="entry name" value="Lyase_8_N"/>
    <property type="match status" value="1"/>
</dbReference>
<dbReference type="InterPro" id="IPR001119">
    <property type="entry name" value="SLH_dom"/>
</dbReference>
<feature type="compositionally biased region" description="Polar residues" evidence="5">
    <location>
        <begin position="1257"/>
        <end position="1271"/>
    </location>
</feature>
<keyword evidence="2" id="KW-0732">Signal</keyword>
<dbReference type="RefSeq" id="WP_076323188.1">
    <property type="nucleotide sequence ID" value="NZ_MRTF01000005.1"/>
</dbReference>
<evidence type="ECO:0000313" key="8">
    <source>
        <dbReference type="EMBL" id="OME91924.1"/>
    </source>
</evidence>
<reference evidence="8 9" key="1">
    <citation type="submission" date="2016-11" db="EMBL/GenBank/DDBJ databases">
        <title>Paenibacillus species isolates.</title>
        <authorList>
            <person name="Beno S.M."/>
        </authorList>
    </citation>
    <scope>NUCLEOTIDE SEQUENCE [LARGE SCALE GENOMIC DNA]</scope>
    <source>
        <strain evidence="8 9">FSL F4-0100</strain>
    </source>
</reference>
<evidence type="ECO:0000256" key="1">
    <source>
        <dbReference type="ARBA" id="ARBA00006699"/>
    </source>
</evidence>
<feature type="active site" evidence="4">
    <location>
        <position position="527"/>
    </location>
</feature>
<dbReference type="InterPro" id="IPR003343">
    <property type="entry name" value="Big_2"/>
</dbReference>
<dbReference type="InterPro" id="IPR008979">
    <property type="entry name" value="Galactose-bd-like_sf"/>
</dbReference>
<dbReference type="GO" id="GO:0030246">
    <property type="term" value="F:carbohydrate binding"/>
    <property type="evidence" value="ECO:0007669"/>
    <property type="project" value="InterPro"/>
</dbReference>
<dbReference type="Proteomes" id="UP000187074">
    <property type="component" value="Unassembled WGS sequence"/>
</dbReference>
<dbReference type="InterPro" id="IPR012970">
    <property type="entry name" value="Lyase_8_alpha_N"/>
</dbReference>
<evidence type="ECO:0000256" key="3">
    <source>
        <dbReference type="ARBA" id="ARBA00023239"/>
    </source>
</evidence>
<dbReference type="PANTHER" id="PTHR38481">
    <property type="entry name" value="HYALURONATE LYASE"/>
    <property type="match status" value="1"/>
</dbReference>
<feature type="domain" description="Fibronectin type-III" evidence="6">
    <location>
        <begin position="1151"/>
        <end position="1236"/>
    </location>
</feature>
<dbReference type="GO" id="GO:0005975">
    <property type="term" value="P:carbohydrate metabolic process"/>
    <property type="evidence" value="ECO:0007669"/>
    <property type="project" value="InterPro"/>
</dbReference>
<dbReference type="SUPFAM" id="SSF49373">
    <property type="entry name" value="Invasin/intimin cell-adhesion fragments"/>
    <property type="match status" value="1"/>
</dbReference>
<protein>
    <recommendedName>
        <fullName evidence="10">Hyaluronate lyase</fullName>
    </recommendedName>
</protein>
<sequence length="1659" mass="179419">MRKTSLVLALMLGIDLLSASIGSFTAGVASAASTNLMLNGSFEETTSTVSGAWKGIADPIPVHWDLWIPTGSGKEPNKTATVKIDTEHSHEGKQSLLFDAFNTSRVSVKQVVTSVTPGKSYKLKLWLKTDNVSGQGVYFRTQYYNTAKVGDGPASEKWTGTRDWTMQQVVLTIPETTTKLTIEPFLETGKGKVWFDDLVLEEYSGYTGITLNQTAFSMAVGGQVTLSPTMTPSTASDKSVSWTSSNPDVAIVNDLGEITGVGIGTTTIRISTPDDLTFAECLVNVESASDMEAYESLRAKWHTRLTGGAFDESDPDIVAAVTAQANKASGFWKSLDKSPGRTWLWSDLTSTTDSSQITTAYNRLKTMALAYSVPGSDLFENKELASDIVSALDWMYANRYNGSKKAYNNWWDWEIGAPQVLNDVMVLMYDNLSREQITRFISAIDTFCPNPKVGSVLGVSGVKMTGANLLDKAFVVTLRGIIEKNSAKIMLGRDSIGSEYVYATKGDGVYRDGSLVQHSNIAYTGGYGSVWLKGTADMSYLLTDSPWPITDRNVLNVYDWVSQTYEPIIYNGQFMDMVNGRGISRSGNGSARSTIITLLRMAESAPADVAISIKQMAKEWISKDTTYSNYYEGLSLGDIMVIKKLMNEDAITPRGHLVKNQMFAGMDRVVQLRDGFGFGLSLFSDRISAFEKGNNENLKGWYTGIGMTYLYDRDFGQYRNDFWPTVDSFRLPGTTTDGSGQGRVPGEWTSYMNTQSWVGGVSLDGEYGAAGMDFSLAKVTGSDLKGKKSWFMFDDEIVALGSGITSNGSGPQTVETLIENRMLNAAGDNRLIMDGVDQPLATGSPYKTSGVHWAHLDSNTDGAGTGYYFPDAAELSVLRENRTASWKEINSSQADTPITRNYLSLAFDHGETPANASYSYVLLPEQGGEATKQYSENPDIDVLASTIDIHAVKEKTLGLTAANFWNPGTVGDLRSEQPASVIMKETDDGLSIAVSDPTQQQSEITLYLNRAGLVLASADPTVSLEQTTPFIKLRLNTNGSLGAAHTVVFKKEVPVSSLYSTLQTETSVELEWTVRDSVSGIEGYEITKDGVTVSDATYRTVTSDTYTATVDGLLPGTIYHFEVSGLDGGGQRVGDSREITVATRDDTPPSAPVLSYTSVTDTSIALKWSESSDNVGVSGYSLYRDGQWVTSVSASVYSQTLDGLIPATEYVFSVKASDAAGNLSESNKLQVTTDTSSTEGGTDNGSGNGNGSESNSHDNTSGNEGTQGNSDTSTETSHHEATHGVKIVNEKTLRAPVDGVVSISLTEEETKISLPQQAGAFLGKSKLEIKKKGVTLTLDSALLSAIEADSVGHTAVLLTFEPVGQQEASVLVGGSRGSNLQLRSGGMMKFGVFLGGADVEKEYNQPFAVPARIRFDASAYAGLDPELLGIYVYDQDVQTWKYVSGLTGTHKESIEAYINSPGLYTVLEYNKGFNDLPASHWAKRAVKILTARHIVNGRTETEFAPDSAVTRAEFISLIVRTWGFAASDKNAFDDVKPQAWYANAVAAAYEVGLVKGKADGIFDPNGPISREDMAVMAARLSTMIKGSMEGQVKEIKFIDADQVSAYAREDLKLVVNLGLMQGRGEAFLPQGQTTRAEAAQVMLNMINFLGMDNPLIEGR</sequence>
<evidence type="ECO:0000313" key="9">
    <source>
        <dbReference type="Proteomes" id="UP000187074"/>
    </source>
</evidence>
<dbReference type="CDD" id="cd01083">
    <property type="entry name" value="GAG_Lyase"/>
    <property type="match status" value="1"/>
</dbReference>
<name>A0A1R1B0F4_PAELA</name>
<dbReference type="InterPro" id="IPR008929">
    <property type="entry name" value="Chondroitin_lyas"/>
</dbReference>
<dbReference type="InterPro" id="IPR036116">
    <property type="entry name" value="FN3_sf"/>
</dbReference>
<dbReference type="PROSITE" id="PS50853">
    <property type="entry name" value="FN3"/>
    <property type="match status" value="2"/>
</dbReference>
<dbReference type="InterPro" id="IPR003961">
    <property type="entry name" value="FN3_dom"/>
</dbReference>
<dbReference type="SUPFAM" id="SSF49785">
    <property type="entry name" value="Galactose-binding domain-like"/>
    <property type="match status" value="1"/>
</dbReference>
<dbReference type="SMART" id="SM00635">
    <property type="entry name" value="BID_2"/>
    <property type="match status" value="1"/>
</dbReference>
<dbReference type="InterPro" id="IPR054563">
    <property type="entry name" value="HylB-like_N"/>
</dbReference>
<feature type="domain" description="SLH" evidence="7">
    <location>
        <begin position="1469"/>
        <end position="1527"/>
    </location>
</feature>
<comment type="similarity">
    <text evidence="1">Belongs to the polysaccharide lyase 8 family.</text>
</comment>
<dbReference type="Gene3D" id="2.60.40.10">
    <property type="entry name" value="Immunoglobulins"/>
    <property type="match status" value="2"/>
</dbReference>
<dbReference type="PROSITE" id="PS51272">
    <property type="entry name" value="SLH"/>
    <property type="match status" value="3"/>
</dbReference>
<feature type="region of interest" description="Disordered" evidence="5">
    <location>
        <begin position="1222"/>
        <end position="1289"/>
    </location>
</feature>